<organism evidence="13 14">
    <name type="scientific">Haloferula rosea</name>
    <dbReference type="NCBI Taxonomy" id="490093"/>
    <lineage>
        <taxon>Bacteria</taxon>
        <taxon>Pseudomonadati</taxon>
        <taxon>Verrucomicrobiota</taxon>
        <taxon>Verrucomicrobiia</taxon>
        <taxon>Verrucomicrobiales</taxon>
        <taxon>Verrucomicrobiaceae</taxon>
        <taxon>Haloferula</taxon>
    </lineage>
</organism>
<evidence type="ECO:0000256" key="3">
    <source>
        <dbReference type="ARBA" id="ARBA00005300"/>
    </source>
</evidence>
<feature type="binding site" evidence="11">
    <location>
        <position position="69"/>
    </location>
    <ligand>
        <name>Mg(2+)</name>
        <dbReference type="ChEBI" id="CHEBI:18420"/>
        <label>1</label>
    </ligand>
</feature>
<keyword evidence="11" id="KW-0963">Cytoplasm</keyword>
<evidence type="ECO:0000256" key="7">
    <source>
        <dbReference type="ARBA" id="ARBA00022723"/>
    </source>
</evidence>
<evidence type="ECO:0000256" key="6">
    <source>
        <dbReference type="ARBA" id="ARBA00022722"/>
    </source>
</evidence>
<dbReference type="Pfam" id="PF00075">
    <property type="entry name" value="RNase_H"/>
    <property type="match status" value="1"/>
</dbReference>
<gene>
    <name evidence="11 13" type="primary">rnhA</name>
    <name evidence="13" type="ORF">JIN81_06775</name>
</gene>
<dbReference type="SUPFAM" id="SSF53098">
    <property type="entry name" value="Ribonuclease H-like"/>
    <property type="match status" value="1"/>
</dbReference>
<feature type="binding site" evidence="11">
    <location>
        <position position="9"/>
    </location>
    <ligand>
        <name>Mg(2+)</name>
        <dbReference type="ChEBI" id="CHEBI:18420"/>
        <label>1</label>
    </ligand>
</feature>
<evidence type="ECO:0000256" key="8">
    <source>
        <dbReference type="ARBA" id="ARBA00022759"/>
    </source>
</evidence>
<dbReference type="PANTHER" id="PTHR10642:SF26">
    <property type="entry name" value="RIBONUCLEASE H1"/>
    <property type="match status" value="1"/>
</dbReference>
<dbReference type="RefSeq" id="WP_200277925.1">
    <property type="nucleotide sequence ID" value="NZ_JAENII010000004.1"/>
</dbReference>
<dbReference type="PANTHER" id="PTHR10642">
    <property type="entry name" value="RIBONUCLEASE H1"/>
    <property type="match status" value="1"/>
</dbReference>
<proteinExistence type="inferred from homology"/>
<dbReference type="GO" id="GO:0000287">
    <property type="term" value="F:magnesium ion binding"/>
    <property type="evidence" value="ECO:0007669"/>
    <property type="project" value="UniProtKB-UniRule"/>
</dbReference>
<keyword evidence="6 11" id="KW-0540">Nuclease</keyword>
<feature type="binding site" evidence="11">
    <location>
        <position position="134"/>
    </location>
    <ligand>
        <name>Mg(2+)</name>
        <dbReference type="ChEBI" id="CHEBI:18420"/>
        <label>2</label>
    </ligand>
</feature>
<dbReference type="CDD" id="cd09278">
    <property type="entry name" value="RNase_HI_prokaryote_like"/>
    <property type="match status" value="1"/>
</dbReference>
<comment type="catalytic activity">
    <reaction evidence="1 11">
        <text>Endonucleolytic cleavage to 5'-phosphomonoester.</text>
        <dbReference type="EC" id="3.1.26.4"/>
    </reaction>
</comment>
<dbReference type="InterPro" id="IPR050092">
    <property type="entry name" value="RNase_H"/>
</dbReference>
<dbReference type="EMBL" id="JAENII010000004">
    <property type="protein sequence ID" value="MBK1826715.1"/>
    <property type="molecule type" value="Genomic_DNA"/>
</dbReference>
<accession>A0A934VFL7</accession>
<dbReference type="GO" id="GO:0043137">
    <property type="term" value="P:DNA replication, removal of RNA primer"/>
    <property type="evidence" value="ECO:0007669"/>
    <property type="project" value="TreeGrafter"/>
</dbReference>
<evidence type="ECO:0000313" key="13">
    <source>
        <dbReference type="EMBL" id="MBK1826715.1"/>
    </source>
</evidence>
<comment type="caution">
    <text evidence="13">The sequence shown here is derived from an EMBL/GenBank/DDBJ whole genome shotgun (WGS) entry which is preliminary data.</text>
</comment>
<dbReference type="GO" id="GO:0005737">
    <property type="term" value="C:cytoplasm"/>
    <property type="evidence" value="ECO:0007669"/>
    <property type="project" value="UniProtKB-SubCell"/>
</dbReference>
<dbReference type="InterPro" id="IPR036397">
    <property type="entry name" value="RNaseH_sf"/>
</dbReference>
<dbReference type="InterPro" id="IPR012337">
    <property type="entry name" value="RNaseH-like_sf"/>
</dbReference>
<dbReference type="HAMAP" id="MF_00042">
    <property type="entry name" value="RNase_H"/>
    <property type="match status" value="1"/>
</dbReference>
<dbReference type="PROSITE" id="PS50879">
    <property type="entry name" value="RNASE_H_1"/>
    <property type="match status" value="1"/>
</dbReference>
<dbReference type="InterPro" id="IPR022892">
    <property type="entry name" value="RNaseHI"/>
</dbReference>
<evidence type="ECO:0000256" key="1">
    <source>
        <dbReference type="ARBA" id="ARBA00000077"/>
    </source>
</evidence>
<dbReference type="EC" id="3.1.26.4" evidence="5 11"/>
<feature type="binding site" evidence="11">
    <location>
        <position position="9"/>
    </location>
    <ligand>
        <name>Mg(2+)</name>
        <dbReference type="ChEBI" id="CHEBI:18420"/>
        <label>2</label>
    </ligand>
</feature>
<dbReference type="InterPro" id="IPR002156">
    <property type="entry name" value="RNaseH_domain"/>
</dbReference>
<dbReference type="Proteomes" id="UP000658278">
    <property type="component" value="Unassembled WGS sequence"/>
</dbReference>
<evidence type="ECO:0000259" key="12">
    <source>
        <dbReference type="PROSITE" id="PS50879"/>
    </source>
</evidence>
<dbReference type="FunFam" id="3.30.420.10:FF:000089">
    <property type="entry name" value="Ribonuclease H"/>
    <property type="match status" value="1"/>
</dbReference>
<dbReference type="NCBIfam" id="NF001236">
    <property type="entry name" value="PRK00203.1"/>
    <property type="match status" value="1"/>
</dbReference>
<comment type="similarity">
    <text evidence="3 11">Belongs to the RNase H family.</text>
</comment>
<comment type="subunit">
    <text evidence="4 11">Monomer.</text>
</comment>
<evidence type="ECO:0000256" key="11">
    <source>
        <dbReference type="HAMAP-Rule" id="MF_00042"/>
    </source>
</evidence>
<keyword evidence="14" id="KW-1185">Reference proteome</keyword>
<feature type="domain" description="RNase H type-1" evidence="12">
    <location>
        <begin position="1"/>
        <end position="142"/>
    </location>
</feature>
<keyword evidence="9 11" id="KW-0378">Hydrolase</keyword>
<comment type="function">
    <text evidence="2 11">Endonuclease that specifically degrades the RNA of RNA-DNA hybrids.</text>
</comment>
<evidence type="ECO:0000256" key="9">
    <source>
        <dbReference type="ARBA" id="ARBA00022801"/>
    </source>
</evidence>
<sequence>MKKVDVHTDGACRGNPGPGGFGVVLTSGKHRLELSQGFARTTNNRMELLAAIVALEALTQPCSVRLWSDSRYLVDAMTKGWLRGWKRKGWVTSNRQPVKNRDLWERLDAAAEAHEVEWKWLKGHAGHRENERCDELAVTASQAPGLPPDDGFEGN</sequence>
<reference evidence="13" key="1">
    <citation type="submission" date="2021-01" db="EMBL/GenBank/DDBJ databases">
        <title>Modified the classification status of verrucomicrobia.</title>
        <authorList>
            <person name="Feng X."/>
        </authorList>
    </citation>
    <scope>NUCLEOTIDE SEQUENCE</scope>
    <source>
        <strain evidence="13">KCTC 22201</strain>
    </source>
</reference>
<dbReference type="AlphaFoldDB" id="A0A934VFL7"/>
<keyword evidence="7 11" id="KW-0479">Metal-binding</keyword>
<keyword evidence="8 11" id="KW-0255">Endonuclease</keyword>
<protein>
    <recommendedName>
        <fullName evidence="5 11">Ribonuclease H</fullName>
        <shortName evidence="11">RNase H</shortName>
        <ecNumber evidence="5 11">3.1.26.4</ecNumber>
    </recommendedName>
</protein>
<evidence type="ECO:0000256" key="4">
    <source>
        <dbReference type="ARBA" id="ARBA00011245"/>
    </source>
</evidence>
<feature type="binding site" evidence="11">
    <location>
        <position position="47"/>
    </location>
    <ligand>
        <name>Mg(2+)</name>
        <dbReference type="ChEBI" id="CHEBI:18420"/>
        <label>1</label>
    </ligand>
</feature>
<dbReference type="GO" id="GO:0003676">
    <property type="term" value="F:nucleic acid binding"/>
    <property type="evidence" value="ECO:0007669"/>
    <property type="project" value="InterPro"/>
</dbReference>
<dbReference type="Gene3D" id="3.30.420.10">
    <property type="entry name" value="Ribonuclease H-like superfamily/Ribonuclease H"/>
    <property type="match status" value="1"/>
</dbReference>
<evidence type="ECO:0000256" key="2">
    <source>
        <dbReference type="ARBA" id="ARBA00004065"/>
    </source>
</evidence>
<comment type="cofactor">
    <cofactor evidence="11">
        <name>Mg(2+)</name>
        <dbReference type="ChEBI" id="CHEBI:18420"/>
    </cofactor>
    <text evidence="11">Binds 1 Mg(2+) ion per subunit. May bind a second metal ion at a regulatory site, or after substrate binding.</text>
</comment>
<keyword evidence="10 11" id="KW-0460">Magnesium</keyword>
<evidence type="ECO:0000256" key="10">
    <source>
        <dbReference type="ARBA" id="ARBA00022842"/>
    </source>
</evidence>
<evidence type="ECO:0000256" key="5">
    <source>
        <dbReference type="ARBA" id="ARBA00012180"/>
    </source>
</evidence>
<evidence type="ECO:0000313" key="14">
    <source>
        <dbReference type="Proteomes" id="UP000658278"/>
    </source>
</evidence>
<dbReference type="GO" id="GO:0004523">
    <property type="term" value="F:RNA-DNA hybrid ribonuclease activity"/>
    <property type="evidence" value="ECO:0007669"/>
    <property type="project" value="UniProtKB-UniRule"/>
</dbReference>
<comment type="subcellular location">
    <subcellularLocation>
        <location evidence="11">Cytoplasm</location>
    </subcellularLocation>
</comment>
<name>A0A934VFL7_9BACT</name>